<dbReference type="EMBL" id="PFBX01000004">
    <property type="protein sequence ID" value="PIT87876.1"/>
    <property type="molecule type" value="Genomic_DNA"/>
</dbReference>
<dbReference type="Proteomes" id="UP000231183">
    <property type="component" value="Unassembled WGS sequence"/>
</dbReference>
<sequence>GRWANYLFTGILLSDAHNGFRVLKRKALEKINIRQDGMAHNTEIVRQIKKNNFKFVEMGVAVKYHRYGQGIVGGFKILCDLIFDWGE</sequence>
<evidence type="ECO:0000313" key="2">
    <source>
        <dbReference type="Proteomes" id="UP000231183"/>
    </source>
</evidence>
<feature type="non-terminal residue" evidence="1">
    <location>
        <position position="1"/>
    </location>
</feature>
<keyword evidence="1" id="KW-0808">Transferase</keyword>
<name>A0A2M6W509_9BACT</name>
<organism evidence="1 2">
    <name type="scientific">Candidatus Magasanikbacteria bacterium CG10_big_fil_rev_8_21_14_0_10_40_10</name>
    <dbReference type="NCBI Taxonomy" id="1974648"/>
    <lineage>
        <taxon>Bacteria</taxon>
        <taxon>Candidatus Magasanikiibacteriota</taxon>
    </lineage>
</organism>
<accession>A0A2M6W509</accession>
<comment type="caution">
    <text evidence="1">The sequence shown here is derived from an EMBL/GenBank/DDBJ whole genome shotgun (WGS) entry which is preliminary data.</text>
</comment>
<evidence type="ECO:0000313" key="1">
    <source>
        <dbReference type="EMBL" id="PIT87876.1"/>
    </source>
</evidence>
<proteinExistence type="predicted"/>
<gene>
    <name evidence="1" type="ORF">COU31_00445</name>
</gene>
<dbReference type="GO" id="GO:0016740">
    <property type="term" value="F:transferase activity"/>
    <property type="evidence" value="ECO:0007669"/>
    <property type="project" value="UniProtKB-KW"/>
</dbReference>
<protein>
    <submittedName>
        <fullName evidence="1">Glycosyl transferase</fullName>
    </submittedName>
</protein>
<dbReference type="AlphaFoldDB" id="A0A2M6W509"/>
<reference evidence="2" key="1">
    <citation type="submission" date="2017-09" db="EMBL/GenBank/DDBJ databases">
        <title>Depth-based differentiation of microbial function through sediment-hosted aquifers and enrichment of novel symbionts in the deep terrestrial subsurface.</title>
        <authorList>
            <person name="Probst A.J."/>
            <person name="Ladd B."/>
            <person name="Jarett J.K."/>
            <person name="Geller-Mcgrath D.E."/>
            <person name="Sieber C.M.K."/>
            <person name="Emerson J.B."/>
            <person name="Anantharaman K."/>
            <person name="Thomas B.C."/>
            <person name="Malmstrom R."/>
            <person name="Stieglmeier M."/>
            <person name="Klingl A."/>
            <person name="Woyke T."/>
            <person name="Ryan C.M."/>
            <person name="Banfield J.F."/>
        </authorList>
    </citation>
    <scope>NUCLEOTIDE SEQUENCE [LARGE SCALE GENOMIC DNA]</scope>
</reference>